<dbReference type="AlphaFoldDB" id="A0A967CC33"/>
<dbReference type="PRINTS" id="PR00116">
    <property type="entry name" value="ARGINASE"/>
</dbReference>
<keyword evidence="2" id="KW-0378">Hydrolase</keyword>
<gene>
    <name evidence="5" type="ORF">HBA54_08855</name>
</gene>
<evidence type="ECO:0000256" key="1">
    <source>
        <dbReference type="ARBA" id="ARBA00022723"/>
    </source>
</evidence>
<feature type="binding site" evidence="3">
    <location>
        <position position="167"/>
    </location>
    <ligand>
        <name>Mn(2+)</name>
        <dbReference type="ChEBI" id="CHEBI:29035"/>
        <label>1</label>
    </ligand>
</feature>
<evidence type="ECO:0000256" key="4">
    <source>
        <dbReference type="PROSITE-ProRule" id="PRU00742"/>
    </source>
</evidence>
<keyword evidence="6" id="KW-1185">Reference proteome</keyword>
<dbReference type="PANTHER" id="PTHR11358">
    <property type="entry name" value="ARGINASE/AGMATINASE"/>
    <property type="match status" value="1"/>
</dbReference>
<dbReference type="GO" id="GO:0033389">
    <property type="term" value="P:putrescine biosynthetic process from arginine, via agmatine"/>
    <property type="evidence" value="ECO:0007669"/>
    <property type="project" value="TreeGrafter"/>
</dbReference>
<evidence type="ECO:0000313" key="6">
    <source>
        <dbReference type="Proteomes" id="UP000761264"/>
    </source>
</evidence>
<keyword evidence="3" id="KW-0464">Manganese</keyword>
<comment type="similarity">
    <text evidence="4">Belongs to the arginase family.</text>
</comment>
<dbReference type="PANTHER" id="PTHR11358:SF26">
    <property type="entry name" value="GUANIDINO ACID HYDROLASE, MITOCHONDRIAL"/>
    <property type="match status" value="1"/>
</dbReference>
<dbReference type="PIRSF" id="PIRSF036979">
    <property type="entry name" value="Arginase"/>
    <property type="match status" value="1"/>
</dbReference>
<dbReference type="PROSITE" id="PS51409">
    <property type="entry name" value="ARGINASE_2"/>
    <property type="match status" value="1"/>
</dbReference>
<feature type="binding site" evidence="3">
    <location>
        <position position="165"/>
    </location>
    <ligand>
        <name>Mn(2+)</name>
        <dbReference type="ChEBI" id="CHEBI:29035"/>
        <label>1</label>
    </ligand>
</feature>
<name>A0A967CC33_9PROT</name>
<organism evidence="5 6">
    <name type="scientific">Pelagibius litoralis</name>
    <dbReference type="NCBI Taxonomy" id="374515"/>
    <lineage>
        <taxon>Bacteria</taxon>
        <taxon>Pseudomonadati</taxon>
        <taxon>Pseudomonadota</taxon>
        <taxon>Alphaproteobacteria</taxon>
        <taxon>Rhodospirillales</taxon>
        <taxon>Rhodovibrionaceae</taxon>
        <taxon>Pelagibius</taxon>
    </lineage>
</organism>
<dbReference type="InterPro" id="IPR023696">
    <property type="entry name" value="Ureohydrolase_dom_sf"/>
</dbReference>
<sequence length="337" mass="36772">MAPDDTAPQPARDHKAFMDALYWWGIPTLFRAPHDPDPAACDIALVGVPHSTGNGTTERDQHLGPRAVRDVSANGRRVHMHFGLDPWNACRINDLGDVPLPEANNNERSIERITEFYRAIDAAGTRPVSVGGDHSITGGILQALGGAGSRLTGGRKAAILHFDAHTDAFSNMKHFLGAEKSAAHWASYLVRDGHVDAHRSVQIGIRGNARTLDWLQPSYDLGYEVITMDRYKEIGADSAIDIMQQRIGDHPVYITFDLDCLDPTVAPGCANIEAGCNGFMVDQAMQLLRALRGFNIIGGDVACLMPTKDSPNKITSMVTMSVMFEMLSLIADSHFRD</sequence>
<dbReference type="SUPFAM" id="SSF52768">
    <property type="entry name" value="Arginase/deacetylase"/>
    <property type="match status" value="1"/>
</dbReference>
<feature type="binding site" evidence="3">
    <location>
        <position position="257"/>
    </location>
    <ligand>
        <name>Mn(2+)</name>
        <dbReference type="ChEBI" id="CHEBI:29035"/>
        <label>1</label>
    </ligand>
</feature>
<evidence type="ECO:0000256" key="3">
    <source>
        <dbReference type="PIRSR" id="PIRSR036979-1"/>
    </source>
</evidence>
<evidence type="ECO:0000256" key="2">
    <source>
        <dbReference type="ARBA" id="ARBA00022801"/>
    </source>
</evidence>
<dbReference type="GO" id="GO:0046872">
    <property type="term" value="F:metal ion binding"/>
    <property type="evidence" value="ECO:0007669"/>
    <property type="project" value="UniProtKB-KW"/>
</dbReference>
<feature type="binding site" evidence="3">
    <location>
        <position position="259"/>
    </location>
    <ligand>
        <name>Mn(2+)</name>
        <dbReference type="ChEBI" id="CHEBI:29035"/>
        <label>1</label>
    </ligand>
</feature>
<dbReference type="RefSeq" id="WP_167223541.1">
    <property type="nucleotide sequence ID" value="NZ_JAAQPH010000005.1"/>
</dbReference>
<dbReference type="GO" id="GO:0008783">
    <property type="term" value="F:agmatinase activity"/>
    <property type="evidence" value="ECO:0007669"/>
    <property type="project" value="TreeGrafter"/>
</dbReference>
<dbReference type="Proteomes" id="UP000761264">
    <property type="component" value="Unassembled WGS sequence"/>
</dbReference>
<keyword evidence="1 3" id="KW-0479">Metal-binding</keyword>
<protein>
    <submittedName>
        <fullName evidence="5">Agmatinase</fullName>
    </submittedName>
</protein>
<dbReference type="Gene3D" id="3.40.800.10">
    <property type="entry name" value="Ureohydrolase domain"/>
    <property type="match status" value="1"/>
</dbReference>
<proteinExistence type="inferred from homology"/>
<dbReference type="InterPro" id="IPR006035">
    <property type="entry name" value="Ureohydrolase"/>
</dbReference>
<dbReference type="EMBL" id="JAAQPH010000005">
    <property type="protein sequence ID" value="NIA68699.1"/>
    <property type="molecule type" value="Genomic_DNA"/>
</dbReference>
<feature type="binding site" evidence="3">
    <location>
        <position position="163"/>
    </location>
    <ligand>
        <name>Mn(2+)</name>
        <dbReference type="ChEBI" id="CHEBI:29035"/>
        <label>1</label>
    </ligand>
</feature>
<feature type="binding site" evidence="3">
    <location>
        <position position="134"/>
    </location>
    <ligand>
        <name>Mn(2+)</name>
        <dbReference type="ChEBI" id="CHEBI:29035"/>
        <label>1</label>
    </ligand>
</feature>
<comment type="caution">
    <text evidence="5">The sequence shown here is derived from an EMBL/GenBank/DDBJ whole genome shotgun (WGS) entry which is preliminary data.</text>
</comment>
<reference evidence="5" key="1">
    <citation type="submission" date="2020-03" db="EMBL/GenBank/DDBJ databases">
        <title>Genome of Pelagibius litoralis DSM 21314T.</title>
        <authorList>
            <person name="Wang G."/>
        </authorList>
    </citation>
    <scope>NUCLEOTIDE SEQUENCE</scope>
    <source>
        <strain evidence="5">DSM 21314</strain>
    </source>
</reference>
<evidence type="ECO:0000313" key="5">
    <source>
        <dbReference type="EMBL" id="NIA68699.1"/>
    </source>
</evidence>
<comment type="cofactor">
    <cofactor evidence="3">
        <name>Mn(2+)</name>
        <dbReference type="ChEBI" id="CHEBI:29035"/>
    </cofactor>
    <text evidence="3">Binds 2 manganese ions per subunit.</text>
</comment>
<accession>A0A967CC33</accession>
<dbReference type="Pfam" id="PF00491">
    <property type="entry name" value="Arginase"/>
    <property type="match status" value="1"/>
</dbReference>